<reference evidence="2" key="1">
    <citation type="journal article" date="2019" name="Int. J. Syst. Evol. Microbiol.">
        <title>The Global Catalogue of Microorganisms (GCM) 10K type strain sequencing project: providing services to taxonomists for standard genome sequencing and annotation.</title>
        <authorList>
            <consortium name="The Broad Institute Genomics Platform"/>
            <consortium name="The Broad Institute Genome Sequencing Center for Infectious Disease"/>
            <person name="Wu L."/>
            <person name="Ma J."/>
        </authorList>
    </citation>
    <scope>NUCLEOTIDE SEQUENCE [LARGE SCALE GENOMIC DNA]</scope>
    <source>
        <strain evidence="2">CCUG 36956</strain>
    </source>
</reference>
<organism evidence="1 2">
    <name type="scientific">Herminiimonas aquatilis</name>
    <dbReference type="NCBI Taxonomy" id="345342"/>
    <lineage>
        <taxon>Bacteria</taxon>
        <taxon>Pseudomonadati</taxon>
        <taxon>Pseudomonadota</taxon>
        <taxon>Betaproteobacteria</taxon>
        <taxon>Burkholderiales</taxon>
        <taxon>Oxalobacteraceae</taxon>
        <taxon>Herminiimonas</taxon>
    </lineage>
</organism>
<evidence type="ECO:0000313" key="1">
    <source>
        <dbReference type="EMBL" id="MFC7299897.1"/>
    </source>
</evidence>
<name>A0ABW2JA25_9BURK</name>
<comment type="caution">
    <text evidence="1">The sequence shown here is derived from an EMBL/GenBank/DDBJ whole genome shotgun (WGS) entry which is preliminary data.</text>
</comment>
<keyword evidence="2" id="KW-1185">Reference proteome</keyword>
<dbReference type="RefSeq" id="WP_012078860.1">
    <property type="nucleotide sequence ID" value="NZ_JBHTCC010000004.1"/>
</dbReference>
<dbReference type="Proteomes" id="UP001596379">
    <property type="component" value="Unassembled WGS sequence"/>
</dbReference>
<gene>
    <name evidence="1" type="ORF">ACFQO0_15770</name>
</gene>
<protein>
    <submittedName>
        <fullName evidence="1">Uncharacterized protein</fullName>
    </submittedName>
</protein>
<dbReference type="EMBL" id="JBHTCC010000004">
    <property type="protein sequence ID" value="MFC7299897.1"/>
    <property type="molecule type" value="Genomic_DNA"/>
</dbReference>
<accession>A0ABW2JA25</accession>
<sequence length="242" mass="26078">MKLGASNPSPEISNRNILKIFDIDTSTVGSGRVFPDHIEKMDCIGYHGTASCYSVQIESDGFSISKPLPMADLDLVIDLARKTGVNWESVAGFKQLESISFSPISELALSYSSPKSLGGQGGGYVYDTVTQILGAEVARLSSGETQSLMGIKGKIDVIRSSQPVIYAVDLNGLTKAQFQSATAAIHVYESIPVNRIIAKLCVSNPVDYELIDAKKHRESLRDLFRSNASNLLKSCCLGNSPI</sequence>
<proteinExistence type="predicted"/>
<evidence type="ECO:0000313" key="2">
    <source>
        <dbReference type="Proteomes" id="UP001596379"/>
    </source>
</evidence>